<dbReference type="AlphaFoldDB" id="A0A7H2BJM4"/>
<dbReference type="EMBL" id="CP061538">
    <property type="protein sequence ID" value="QNV39870.1"/>
    <property type="molecule type" value="Genomic_DNA"/>
</dbReference>
<dbReference type="RefSeq" id="WP_190617480.1">
    <property type="nucleotide sequence ID" value="NZ_CP061538.1"/>
</dbReference>
<organism evidence="1 2">
    <name type="scientific">Rothia amarae</name>
    <dbReference type="NCBI Taxonomy" id="169480"/>
    <lineage>
        <taxon>Bacteria</taxon>
        <taxon>Bacillati</taxon>
        <taxon>Actinomycetota</taxon>
        <taxon>Actinomycetes</taxon>
        <taxon>Micrococcales</taxon>
        <taxon>Micrococcaceae</taxon>
        <taxon>Rothia</taxon>
    </lineage>
</organism>
<evidence type="ECO:0000313" key="2">
    <source>
        <dbReference type="Proteomes" id="UP000516421"/>
    </source>
</evidence>
<gene>
    <name evidence="1" type="ORF">IDM48_11070</name>
</gene>
<name>A0A7H2BJM4_9MICC</name>
<keyword evidence="2" id="KW-1185">Reference proteome</keyword>
<sequence>MALPKAPRRNLVAVTDEEQQDLGEFHQRIAELISTAIESPAASIEVLWSMAPISRCRSISRMRVEYTSADAGVNFEDSPEELALILKAWL</sequence>
<reference evidence="1 2" key="1">
    <citation type="submission" date="2020-09" db="EMBL/GenBank/DDBJ databases">
        <title>Investigation of environmental microbe.</title>
        <authorList>
            <person name="Ou Y."/>
            <person name="Kang Q."/>
        </authorList>
    </citation>
    <scope>NUCLEOTIDE SEQUENCE [LARGE SCALE GENOMIC DNA]</scope>
    <source>
        <strain evidence="1 2">KJZ-9</strain>
    </source>
</reference>
<dbReference type="KEGG" id="rama:IDM48_11070"/>
<evidence type="ECO:0000313" key="1">
    <source>
        <dbReference type="EMBL" id="QNV39870.1"/>
    </source>
</evidence>
<proteinExistence type="predicted"/>
<accession>A0A7H2BJM4</accession>
<dbReference type="Proteomes" id="UP000516421">
    <property type="component" value="Chromosome"/>
</dbReference>
<protein>
    <submittedName>
        <fullName evidence="1">Uncharacterized protein</fullName>
    </submittedName>
</protein>